<organism evidence="2 3">
    <name type="scientific">Niastella vici</name>
    <dbReference type="NCBI Taxonomy" id="1703345"/>
    <lineage>
        <taxon>Bacteria</taxon>
        <taxon>Pseudomonadati</taxon>
        <taxon>Bacteroidota</taxon>
        <taxon>Chitinophagia</taxon>
        <taxon>Chitinophagales</taxon>
        <taxon>Chitinophagaceae</taxon>
        <taxon>Niastella</taxon>
    </lineage>
</organism>
<keyword evidence="3" id="KW-1185">Reference proteome</keyword>
<reference evidence="2 3" key="1">
    <citation type="submission" date="2016-03" db="EMBL/GenBank/DDBJ databases">
        <title>Niastella vici sp. nov., isolated from farmland soil.</title>
        <authorList>
            <person name="Chen L."/>
            <person name="Wang D."/>
            <person name="Yang S."/>
            <person name="Wang G."/>
        </authorList>
    </citation>
    <scope>NUCLEOTIDE SEQUENCE [LARGE SCALE GENOMIC DNA]</scope>
    <source>
        <strain evidence="2 3">DJ57</strain>
    </source>
</reference>
<dbReference type="EMBL" id="LVYD01000001">
    <property type="protein sequence ID" value="OQP67263.1"/>
    <property type="molecule type" value="Genomic_DNA"/>
</dbReference>
<dbReference type="Proteomes" id="UP000192796">
    <property type="component" value="Unassembled WGS sequence"/>
</dbReference>
<feature type="signal peptide" evidence="1">
    <location>
        <begin position="1"/>
        <end position="19"/>
    </location>
</feature>
<dbReference type="AlphaFoldDB" id="A0A1V9G9G9"/>
<evidence type="ECO:0000256" key="1">
    <source>
        <dbReference type="SAM" id="SignalP"/>
    </source>
</evidence>
<name>A0A1V9G9G9_9BACT</name>
<evidence type="ECO:0000313" key="3">
    <source>
        <dbReference type="Proteomes" id="UP000192796"/>
    </source>
</evidence>
<dbReference type="RefSeq" id="WP_081144957.1">
    <property type="nucleotide sequence ID" value="NZ_LVYD01000001.1"/>
</dbReference>
<evidence type="ECO:0000313" key="2">
    <source>
        <dbReference type="EMBL" id="OQP67263.1"/>
    </source>
</evidence>
<gene>
    <name evidence="2" type="ORF">A3860_02575</name>
</gene>
<comment type="caution">
    <text evidence="2">The sequence shown here is derived from an EMBL/GenBank/DDBJ whole genome shotgun (WGS) entry which is preliminary data.</text>
</comment>
<proteinExistence type="predicted"/>
<feature type="chain" id="PRO_5012845317" evidence="1">
    <location>
        <begin position="20"/>
        <end position="108"/>
    </location>
</feature>
<accession>A0A1V9G9G9</accession>
<keyword evidence="1" id="KW-0732">Signal</keyword>
<protein>
    <submittedName>
        <fullName evidence="2">Uncharacterized protein</fullName>
    </submittedName>
</protein>
<sequence>MKYTFLVLAGLCISALTYAQTTDLNAGKTKLKVTLSKDSLSAVYNNQPVYVSNIQSLDSLIKKIADPHLEVEFESINAMPEKNRSVKEVLKKCQCHIISRSLQKREFN</sequence>